<keyword evidence="1" id="KW-0732">Signal</keyword>
<dbReference type="AlphaFoldDB" id="A0A665TJ90"/>
<name>A0A665TJ90_ECHNA</name>
<evidence type="ECO:0000256" key="1">
    <source>
        <dbReference type="SAM" id="SignalP"/>
    </source>
</evidence>
<protein>
    <recommendedName>
        <fullName evidence="4">Interleukin</fullName>
    </recommendedName>
</protein>
<feature type="chain" id="PRO_5025500217" description="Interleukin" evidence="1">
    <location>
        <begin position="21"/>
        <end position="128"/>
    </location>
</feature>
<keyword evidence="3" id="KW-1185">Reference proteome</keyword>
<dbReference type="InParanoid" id="A0A665TJ90"/>
<accession>A0A665TJ90</accession>
<feature type="signal peptide" evidence="1">
    <location>
        <begin position="1"/>
        <end position="20"/>
    </location>
</feature>
<dbReference type="Proteomes" id="UP000472264">
    <property type="component" value="Chromosome 10"/>
</dbReference>
<reference evidence="2" key="1">
    <citation type="submission" date="2021-04" db="EMBL/GenBank/DDBJ databases">
        <authorList>
            <consortium name="Wellcome Sanger Institute Data Sharing"/>
        </authorList>
    </citation>
    <scope>NUCLEOTIDE SEQUENCE [LARGE SCALE GENOMIC DNA]</scope>
</reference>
<reference evidence="2" key="2">
    <citation type="submission" date="2025-08" db="UniProtKB">
        <authorList>
            <consortium name="Ensembl"/>
        </authorList>
    </citation>
    <scope>IDENTIFICATION</scope>
</reference>
<dbReference type="Ensembl" id="ENSENLT00000010749.1">
    <property type="protein sequence ID" value="ENSENLP00000010285.1"/>
    <property type="gene ID" value="ENSENLG00000004998.1"/>
</dbReference>
<dbReference type="OMA" id="FRIALCM"/>
<evidence type="ECO:0000313" key="2">
    <source>
        <dbReference type="Ensembl" id="ENSENLP00000010285.1"/>
    </source>
</evidence>
<evidence type="ECO:0000313" key="3">
    <source>
        <dbReference type="Proteomes" id="UP000472264"/>
    </source>
</evidence>
<evidence type="ECO:0008006" key="4">
    <source>
        <dbReference type="Google" id="ProtNLM"/>
    </source>
</evidence>
<organism evidence="2 3">
    <name type="scientific">Echeneis naucrates</name>
    <name type="common">Live sharksucker</name>
    <dbReference type="NCBI Taxonomy" id="173247"/>
    <lineage>
        <taxon>Eukaryota</taxon>
        <taxon>Metazoa</taxon>
        <taxon>Chordata</taxon>
        <taxon>Craniata</taxon>
        <taxon>Vertebrata</taxon>
        <taxon>Euteleostomi</taxon>
        <taxon>Actinopterygii</taxon>
        <taxon>Neopterygii</taxon>
        <taxon>Teleostei</taxon>
        <taxon>Neoteleostei</taxon>
        <taxon>Acanthomorphata</taxon>
        <taxon>Carangaria</taxon>
        <taxon>Carangiformes</taxon>
        <taxon>Echeneidae</taxon>
        <taxon>Echeneis</taxon>
    </lineage>
</organism>
<proteinExistence type="predicted"/>
<sequence length="128" mass="14589">MEQLFKLALWMFCLLGFLQAMPLKNGTSEAEKCYNLIDLDLKGLSRDVSCVSYIIRGNKQCYDAAMTEFVKELNRSSSSCTGDKDRPLQFIGALEFTDEYLESSPTTSFENFVQSFETFLQQLNSENC</sequence>
<reference evidence="2" key="3">
    <citation type="submission" date="2025-09" db="UniProtKB">
        <authorList>
            <consortium name="Ensembl"/>
        </authorList>
    </citation>
    <scope>IDENTIFICATION</scope>
</reference>